<name>A0ABV1HHW0_9FIRM</name>
<sequence>MHLEGLFVGIFTFLVIGGFHGIVVKTEYYFSKRVWPLFLILGVSFLILSLWIKNIVVGSIIAVFGVTCLWSIKELFEQEKRVQKGWFPENLKRKRREEEKQRRKKVSAE</sequence>
<dbReference type="InterPro" id="IPR027890">
    <property type="entry name" value="DUF4491"/>
</dbReference>
<feature type="transmembrane region" description="Helical" evidence="1">
    <location>
        <begin position="6"/>
        <end position="23"/>
    </location>
</feature>
<dbReference type="RefSeq" id="WP_349228328.1">
    <property type="nucleotide sequence ID" value="NZ_JBBMFJ010000002.1"/>
</dbReference>
<keyword evidence="3" id="KW-1185">Reference proteome</keyword>
<comment type="caution">
    <text evidence="2">The sequence shown here is derived from an EMBL/GenBank/DDBJ whole genome shotgun (WGS) entry which is preliminary data.</text>
</comment>
<keyword evidence="1" id="KW-1133">Transmembrane helix</keyword>
<evidence type="ECO:0000313" key="2">
    <source>
        <dbReference type="EMBL" id="MEQ2561896.1"/>
    </source>
</evidence>
<reference evidence="2 3" key="1">
    <citation type="submission" date="2024-03" db="EMBL/GenBank/DDBJ databases">
        <title>Human intestinal bacterial collection.</title>
        <authorList>
            <person name="Pauvert C."/>
            <person name="Hitch T.C.A."/>
            <person name="Clavel T."/>
        </authorList>
    </citation>
    <scope>NUCLEOTIDE SEQUENCE [LARGE SCALE GENOMIC DNA]</scope>
    <source>
        <strain evidence="2 3">CLA-AP-H27</strain>
    </source>
</reference>
<evidence type="ECO:0000256" key="1">
    <source>
        <dbReference type="SAM" id="Phobius"/>
    </source>
</evidence>
<dbReference type="EMBL" id="JBBMFJ010000002">
    <property type="protein sequence ID" value="MEQ2561896.1"/>
    <property type="molecule type" value="Genomic_DNA"/>
</dbReference>
<gene>
    <name evidence="2" type="ORF">WMO41_01645</name>
</gene>
<organism evidence="2 3">
    <name type="scientific">Ventrimonas faecis</name>
    <dbReference type="NCBI Taxonomy" id="3133170"/>
    <lineage>
        <taxon>Bacteria</taxon>
        <taxon>Bacillati</taxon>
        <taxon>Bacillota</taxon>
        <taxon>Clostridia</taxon>
        <taxon>Lachnospirales</taxon>
        <taxon>Lachnospiraceae</taxon>
        <taxon>Ventrimonas</taxon>
    </lineage>
</organism>
<keyword evidence="1" id="KW-0472">Membrane</keyword>
<dbReference type="Proteomes" id="UP001437460">
    <property type="component" value="Unassembled WGS sequence"/>
</dbReference>
<proteinExistence type="predicted"/>
<keyword evidence="1" id="KW-0812">Transmembrane</keyword>
<accession>A0ABV1HHW0</accession>
<feature type="transmembrane region" description="Helical" evidence="1">
    <location>
        <begin position="35"/>
        <end position="52"/>
    </location>
</feature>
<feature type="transmembrane region" description="Helical" evidence="1">
    <location>
        <begin position="58"/>
        <end position="76"/>
    </location>
</feature>
<dbReference type="Pfam" id="PF14898">
    <property type="entry name" value="DUF4491"/>
    <property type="match status" value="1"/>
</dbReference>
<protein>
    <submittedName>
        <fullName evidence="2">DUF4491 family protein</fullName>
    </submittedName>
</protein>
<evidence type="ECO:0000313" key="3">
    <source>
        <dbReference type="Proteomes" id="UP001437460"/>
    </source>
</evidence>